<dbReference type="EMBL" id="CM042023">
    <property type="protein sequence ID" value="KAI3813341.1"/>
    <property type="molecule type" value="Genomic_DNA"/>
</dbReference>
<proteinExistence type="predicted"/>
<dbReference type="Proteomes" id="UP001056120">
    <property type="component" value="Linkage Group LG06"/>
</dbReference>
<reference evidence="2" key="1">
    <citation type="journal article" date="2022" name="Mol. Ecol. Resour.">
        <title>The genomes of chicory, endive, great burdock and yacon provide insights into Asteraceae palaeo-polyploidization history and plant inulin production.</title>
        <authorList>
            <person name="Fan W."/>
            <person name="Wang S."/>
            <person name="Wang H."/>
            <person name="Wang A."/>
            <person name="Jiang F."/>
            <person name="Liu H."/>
            <person name="Zhao H."/>
            <person name="Xu D."/>
            <person name="Zhang Y."/>
        </authorList>
    </citation>
    <scope>NUCLEOTIDE SEQUENCE [LARGE SCALE GENOMIC DNA]</scope>
    <source>
        <strain evidence="2">cv. Yunnan</strain>
    </source>
</reference>
<keyword evidence="2" id="KW-1185">Reference proteome</keyword>
<comment type="caution">
    <text evidence="1">The sequence shown here is derived from an EMBL/GenBank/DDBJ whole genome shotgun (WGS) entry which is preliminary data.</text>
</comment>
<sequence length="137" mass="15938">MVSDSDLADRLREFLSTSDLTTTTTASIRRKLEQEFGIDLTDKKAFIRQQIDLYLQNQQQNDEDHEDEEQEEVEEEVEEEEESSNGKSGGSRKRGLLNNFGVTFVNMISKIQPIEETYVVMDRFMSFLVLIRLTCFK</sequence>
<name>A0ACB9J0S2_9ASTR</name>
<accession>A0ACB9J0S2</accession>
<protein>
    <submittedName>
        <fullName evidence="1">Uncharacterized protein</fullName>
    </submittedName>
</protein>
<reference evidence="1 2" key="2">
    <citation type="journal article" date="2022" name="Mol. Ecol. Resour.">
        <title>The genomes of chicory, endive, great burdock and yacon provide insights into Asteraceae paleo-polyploidization history and plant inulin production.</title>
        <authorList>
            <person name="Fan W."/>
            <person name="Wang S."/>
            <person name="Wang H."/>
            <person name="Wang A."/>
            <person name="Jiang F."/>
            <person name="Liu H."/>
            <person name="Zhao H."/>
            <person name="Xu D."/>
            <person name="Zhang Y."/>
        </authorList>
    </citation>
    <scope>NUCLEOTIDE SEQUENCE [LARGE SCALE GENOMIC DNA]</scope>
    <source>
        <strain evidence="2">cv. Yunnan</strain>
        <tissue evidence="1">Leaves</tissue>
    </source>
</reference>
<gene>
    <name evidence="1" type="ORF">L1987_18062</name>
</gene>
<evidence type="ECO:0000313" key="2">
    <source>
        <dbReference type="Proteomes" id="UP001056120"/>
    </source>
</evidence>
<organism evidence="1 2">
    <name type="scientific">Smallanthus sonchifolius</name>
    <dbReference type="NCBI Taxonomy" id="185202"/>
    <lineage>
        <taxon>Eukaryota</taxon>
        <taxon>Viridiplantae</taxon>
        <taxon>Streptophyta</taxon>
        <taxon>Embryophyta</taxon>
        <taxon>Tracheophyta</taxon>
        <taxon>Spermatophyta</taxon>
        <taxon>Magnoliopsida</taxon>
        <taxon>eudicotyledons</taxon>
        <taxon>Gunneridae</taxon>
        <taxon>Pentapetalae</taxon>
        <taxon>asterids</taxon>
        <taxon>campanulids</taxon>
        <taxon>Asterales</taxon>
        <taxon>Asteraceae</taxon>
        <taxon>Asteroideae</taxon>
        <taxon>Heliantheae alliance</taxon>
        <taxon>Millerieae</taxon>
        <taxon>Smallanthus</taxon>
    </lineage>
</organism>
<evidence type="ECO:0000313" key="1">
    <source>
        <dbReference type="EMBL" id="KAI3813341.1"/>
    </source>
</evidence>